<name>A0A0N5CPK7_THECL</name>
<evidence type="ECO:0000313" key="2">
    <source>
        <dbReference type="Proteomes" id="UP000276776"/>
    </source>
</evidence>
<protein>
    <submittedName>
        <fullName evidence="3">Expressed conserved protein</fullName>
    </submittedName>
</protein>
<dbReference type="GO" id="GO:0000045">
    <property type="term" value="P:autophagosome assembly"/>
    <property type="evidence" value="ECO:0007669"/>
    <property type="project" value="TreeGrafter"/>
</dbReference>
<accession>A0A0N5CPK7</accession>
<dbReference type="OrthoDB" id="5793989at2759"/>
<dbReference type="PANTHER" id="PTHR13664:SF0">
    <property type="entry name" value="BECLIN 1-ASSOCIATED AUTOPHAGY-RELATED KEY REGULATOR"/>
    <property type="match status" value="1"/>
</dbReference>
<evidence type="ECO:0000313" key="3">
    <source>
        <dbReference type="WBParaSite" id="TCLT_0000215301-mRNA-1"/>
    </source>
</evidence>
<dbReference type="GO" id="GO:0005776">
    <property type="term" value="C:autophagosome"/>
    <property type="evidence" value="ECO:0007669"/>
    <property type="project" value="TreeGrafter"/>
</dbReference>
<reference evidence="1 2" key="2">
    <citation type="submission" date="2018-11" db="EMBL/GenBank/DDBJ databases">
        <authorList>
            <consortium name="Pathogen Informatics"/>
        </authorList>
    </citation>
    <scope>NUCLEOTIDE SEQUENCE [LARGE SCALE GENOMIC DNA]</scope>
</reference>
<dbReference type="STRING" id="103827.A0A0N5CPK7"/>
<dbReference type="GO" id="GO:0009267">
    <property type="term" value="P:cellular response to starvation"/>
    <property type="evidence" value="ECO:0007669"/>
    <property type="project" value="TreeGrafter"/>
</dbReference>
<gene>
    <name evidence="1" type="ORF">TCLT_LOCUS2154</name>
</gene>
<dbReference type="GO" id="GO:0035032">
    <property type="term" value="C:phosphatidylinositol 3-kinase complex, class III"/>
    <property type="evidence" value="ECO:0007669"/>
    <property type="project" value="TreeGrafter"/>
</dbReference>
<dbReference type="GO" id="GO:0016240">
    <property type="term" value="P:autophagosome membrane docking"/>
    <property type="evidence" value="ECO:0007669"/>
    <property type="project" value="TreeGrafter"/>
</dbReference>
<sequence length="269" mass="30663">MNQEEIAPVAEKTWATLYPVQNSSASSFSYTVCGCDAPDRTQYKFMKEWLSIGILPARSARPVHNMFAALVYTIQLINLLTVHFDICIPGEISFQEFSSWRKWTESLFDTDIFKLNHAVVILCLSTGVDPALIDPLNPFANLLQLKNIVDNPNSVLKIGHGTLTNDLAAAFDKDLRQISWAERERAEEDGWYIVRHNDNFYDDSDDITMPLKLSASLKDLEEILRHFATISSRPISLHDFRYVLDDAKHDHPSQFLARISEMLKNLSTK</sequence>
<reference evidence="3" key="1">
    <citation type="submission" date="2017-02" db="UniProtKB">
        <authorList>
            <consortium name="WormBaseParasite"/>
        </authorList>
    </citation>
    <scope>IDENTIFICATION</scope>
</reference>
<dbReference type="WBParaSite" id="TCLT_0000215301-mRNA-1">
    <property type="protein sequence ID" value="TCLT_0000215301-mRNA-1"/>
    <property type="gene ID" value="TCLT_0000215301"/>
</dbReference>
<dbReference type="GO" id="GO:0097629">
    <property type="term" value="C:extrinsic component of omegasome membrane"/>
    <property type="evidence" value="ECO:0007669"/>
    <property type="project" value="TreeGrafter"/>
</dbReference>
<proteinExistence type="predicted"/>
<dbReference type="GO" id="GO:0000423">
    <property type="term" value="P:mitophagy"/>
    <property type="evidence" value="ECO:0007669"/>
    <property type="project" value="TreeGrafter"/>
</dbReference>
<dbReference type="EMBL" id="UYYF01000383">
    <property type="protein sequence ID" value="VDM97941.1"/>
    <property type="molecule type" value="Genomic_DNA"/>
</dbReference>
<organism evidence="3">
    <name type="scientific">Thelazia callipaeda</name>
    <name type="common">Oriental eyeworm</name>
    <name type="synonym">Parasitic nematode</name>
    <dbReference type="NCBI Taxonomy" id="103827"/>
    <lineage>
        <taxon>Eukaryota</taxon>
        <taxon>Metazoa</taxon>
        <taxon>Ecdysozoa</taxon>
        <taxon>Nematoda</taxon>
        <taxon>Chromadorea</taxon>
        <taxon>Rhabditida</taxon>
        <taxon>Spirurina</taxon>
        <taxon>Spiruromorpha</taxon>
        <taxon>Thelazioidea</taxon>
        <taxon>Thelaziidae</taxon>
        <taxon>Thelazia</taxon>
    </lineage>
</organism>
<dbReference type="AlphaFoldDB" id="A0A0N5CPK7"/>
<dbReference type="GO" id="GO:0097632">
    <property type="term" value="C:extrinsic component of phagophore assembly site membrane"/>
    <property type="evidence" value="ECO:0007669"/>
    <property type="project" value="TreeGrafter"/>
</dbReference>
<dbReference type="PANTHER" id="PTHR13664">
    <property type="entry name" value="BECLIN 1-ASSOCIATED AUTOPHAGY-RELATED KEY REGULATOR"/>
    <property type="match status" value="1"/>
</dbReference>
<keyword evidence="2" id="KW-1185">Reference proteome</keyword>
<dbReference type="Proteomes" id="UP000276776">
    <property type="component" value="Unassembled WGS sequence"/>
</dbReference>
<dbReference type="GO" id="GO:0035014">
    <property type="term" value="F:phosphatidylinositol 3-kinase regulator activity"/>
    <property type="evidence" value="ECO:0007669"/>
    <property type="project" value="TreeGrafter"/>
</dbReference>
<dbReference type="GO" id="GO:0043495">
    <property type="term" value="F:protein-membrane adaptor activity"/>
    <property type="evidence" value="ECO:0007669"/>
    <property type="project" value="TreeGrafter"/>
</dbReference>
<evidence type="ECO:0000313" key="1">
    <source>
        <dbReference type="EMBL" id="VDM97941.1"/>
    </source>
</evidence>